<reference evidence="7 8" key="1">
    <citation type="submission" date="2018-06" db="EMBL/GenBank/DDBJ databases">
        <authorList>
            <consortium name="Pathogen Informatics"/>
            <person name="Doyle S."/>
        </authorList>
    </citation>
    <scope>NUCLEOTIDE SEQUENCE [LARGE SCALE GENOMIC DNA]</scope>
    <source>
        <strain evidence="7 8">NCTC204</strain>
    </source>
</reference>
<evidence type="ECO:0000256" key="1">
    <source>
        <dbReference type="ARBA" id="ARBA00012418"/>
    </source>
</evidence>
<dbReference type="Pfam" id="PF04983">
    <property type="entry name" value="RNA_pol_Rpb1_3"/>
    <property type="match status" value="1"/>
</dbReference>
<name>A0A377ZQQ8_KLEPN</name>
<keyword evidence="2 7" id="KW-0240">DNA-directed RNA polymerase</keyword>
<dbReference type="SUPFAM" id="SSF64484">
    <property type="entry name" value="beta and beta-prime subunits of DNA dependent RNA-polymerase"/>
    <property type="match status" value="1"/>
</dbReference>
<gene>
    <name evidence="7" type="primary">rpoC_3</name>
    <name evidence="7" type="ORF">NCTC204_01587</name>
</gene>
<evidence type="ECO:0000313" key="7">
    <source>
        <dbReference type="EMBL" id="STU81064.1"/>
    </source>
</evidence>
<protein>
    <recommendedName>
        <fullName evidence="1">DNA-directed RNA polymerase</fullName>
        <ecNumber evidence="1">2.7.7.6</ecNumber>
    </recommendedName>
</protein>
<evidence type="ECO:0000256" key="2">
    <source>
        <dbReference type="ARBA" id="ARBA00022478"/>
    </source>
</evidence>
<dbReference type="InterPro" id="IPR007066">
    <property type="entry name" value="RNA_pol_Rpb1_3"/>
</dbReference>
<dbReference type="GO" id="GO:0006351">
    <property type="term" value="P:DNA-templated transcription"/>
    <property type="evidence" value="ECO:0007669"/>
    <property type="project" value="InterPro"/>
</dbReference>
<dbReference type="Proteomes" id="UP000255192">
    <property type="component" value="Unassembled WGS sequence"/>
</dbReference>
<evidence type="ECO:0000259" key="6">
    <source>
        <dbReference type="Pfam" id="PF04983"/>
    </source>
</evidence>
<dbReference type="AlphaFoldDB" id="A0A377ZQQ8"/>
<evidence type="ECO:0000256" key="5">
    <source>
        <dbReference type="ARBA" id="ARBA00023163"/>
    </source>
</evidence>
<dbReference type="GO" id="GO:0000428">
    <property type="term" value="C:DNA-directed RNA polymerase complex"/>
    <property type="evidence" value="ECO:0007669"/>
    <property type="project" value="UniProtKB-KW"/>
</dbReference>
<dbReference type="EMBL" id="UGMD01000002">
    <property type="protein sequence ID" value="STU81064.1"/>
    <property type="molecule type" value="Genomic_DNA"/>
</dbReference>
<keyword evidence="3 7" id="KW-0808">Transferase</keyword>
<organism evidence="7 8">
    <name type="scientific">Klebsiella pneumoniae</name>
    <dbReference type="NCBI Taxonomy" id="573"/>
    <lineage>
        <taxon>Bacteria</taxon>
        <taxon>Pseudomonadati</taxon>
        <taxon>Pseudomonadota</taxon>
        <taxon>Gammaproteobacteria</taxon>
        <taxon>Enterobacterales</taxon>
        <taxon>Enterobacteriaceae</taxon>
        <taxon>Klebsiella/Raoultella group</taxon>
        <taxon>Klebsiella</taxon>
        <taxon>Klebsiella pneumoniae complex</taxon>
    </lineage>
</organism>
<dbReference type="EC" id="2.7.7.6" evidence="1"/>
<proteinExistence type="predicted"/>
<evidence type="ECO:0000313" key="8">
    <source>
        <dbReference type="Proteomes" id="UP000255192"/>
    </source>
</evidence>
<sequence length="82" mass="8818">MIVPKGLPFSIVNQALGKKAISKMLNTCYRILGLKPTVILRTRRCTPAFAYAARSGASVGIDDMVIPEKKYEIISEAGSGSC</sequence>
<evidence type="ECO:0000256" key="3">
    <source>
        <dbReference type="ARBA" id="ARBA00022679"/>
    </source>
</evidence>
<accession>A0A377ZQQ8</accession>
<evidence type="ECO:0000256" key="4">
    <source>
        <dbReference type="ARBA" id="ARBA00022695"/>
    </source>
</evidence>
<feature type="domain" description="RNA polymerase Rpb1" evidence="6">
    <location>
        <begin position="6"/>
        <end position="64"/>
    </location>
</feature>
<dbReference type="InterPro" id="IPR042102">
    <property type="entry name" value="RNA_pol_Rpb1_3_sf"/>
</dbReference>
<keyword evidence="4 7" id="KW-0548">Nucleotidyltransferase</keyword>
<dbReference type="GO" id="GO:0003899">
    <property type="term" value="F:DNA-directed RNA polymerase activity"/>
    <property type="evidence" value="ECO:0007669"/>
    <property type="project" value="UniProtKB-EC"/>
</dbReference>
<dbReference type="GO" id="GO:0003677">
    <property type="term" value="F:DNA binding"/>
    <property type="evidence" value="ECO:0007669"/>
    <property type="project" value="InterPro"/>
</dbReference>
<keyword evidence="5" id="KW-0804">Transcription</keyword>
<dbReference type="Gene3D" id="1.10.274.100">
    <property type="entry name" value="RNA polymerase Rpb1, domain 3"/>
    <property type="match status" value="1"/>
</dbReference>